<sequence>MLGNFNQSQSSGKTSNSISKVFVKNIPFSWDERKLREKFRQAGHIEYAEIKMKDGKSRGCGLIRFSSPQQAQKAVELFNGSRFDSRTLDVKLDTY</sequence>
<evidence type="ECO:0000313" key="5">
    <source>
        <dbReference type="Proteomes" id="UP000276133"/>
    </source>
</evidence>
<dbReference type="STRING" id="10195.A0A3M7R344"/>
<comment type="caution">
    <text evidence="4">The sequence shown here is derived from an EMBL/GenBank/DDBJ whole genome shotgun (WGS) entry which is preliminary data.</text>
</comment>
<organism evidence="4 5">
    <name type="scientific">Brachionus plicatilis</name>
    <name type="common">Marine rotifer</name>
    <name type="synonym">Brachionus muelleri</name>
    <dbReference type="NCBI Taxonomy" id="10195"/>
    <lineage>
        <taxon>Eukaryota</taxon>
        <taxon>Metazoa</taxon>
        <taxon>Spiralia</taxon>
        <taxon>Gnathifera</taxon>
        <taxon>Rotifera</taxon>
        <taxon>Eurotatoria</taxon>
        <taxon>Monogononta</taxon>
        <taxon>Pseudotrocha</taxon>
        <taxon>Ploima</taxon>
        <taxon>Brachionidae</taxon>
        <taxon>Brachionus</taxon>
    </lineage>
</organism>
<dbReference type="OrthoDB" id="610462at2759"/>
<dbReference type="GO" id="GO:0005634">
    <property type="term" value="C:nucleus"/>
    <property type="evidence" value="ECO:0007669"/>
    <property type="project" value="TreeGrafter"/>
</dbReference>
<dbReference type="GO" id="GO:0003729">
    <property type="term" value="F:mRNA binding"/>
    <property type="evidence" value="ECO:0007669"/>
    <property type="project" value="TreeGrafter"/>
</dbReference>
<feature type="domain" description="RRM" evidence="3">
    <location>
        <begin position="19"/>
        <end position="95"/>
    </location>
</feature>
<reference evidence="4 5" key="1">
    <citation type="journal article" date="2018" name="Sci. Rep.">
        <title>Genomic signatures of local adaptation to the degree of environmental predictability in rotifers.</title>
        <authorList>
            <person name="Franch-Gras L."/>
            <person name="Hahn C."/>
            <person name="Garcia-Roger E.M."/>
            <person name="Carmona M.J."/>
            <person name="Serra M."/>
            <person name="Gomez A."/>
        </authorList>
    </citation>
    <scope>NUCLEOTIDE SEQUENCE [LARGE SCALE GENOMIC DNA]</scope>
    <source>
        <strain evidence="4">HYR1</strain>
    </source>
</reference>
<dbReference type="InterPro" id="IPR000504">
    <property type="entry name" value="RRM_dom"/>
</dbReference>
<accession>A0A3M7R344</accession>
<name>A0A3M7R344_BRAPC</name>
<gene>
    <name evidence="4" type="ORF">BpHYR1_011407</name>
</gene>
<dbReference type="InterPro" id="IPR012677">
    <property type="entry name" value="Nucleotide-bd_a/b_plait_sf"/>
</dbReference>
<dbReference type="PROSITE" id="PS50102">
    <property type="entry name" value="RRM"/>
    <property type="match status" value="1"/>
</dbReference>
<dbReference type="PANTHER" id="PTHR23003:SF3">
    <property type="entry name" value="FI21236P1-RELATED"/>
    <property type="match status" value="1"/>
</dbReference>
<evidence type="ECO:0000256" key="2">
    <source>
        <dbReference type="PROSITE-ProRule" id="PRU00176"/>
    </source>
</evidence>
<dbReference type="Pfam" id="PF00076">
    <property type="entry name" value="RRM_1"/>
    <property type="match status" value="1"/>
</dbReference>
<dbReference type="PANTHER" id="PTHR23003">
    <property type="entry name" value="RNA RECOGNITION MOTIF RRM DOMAIN CONTAINING PROTEIN"/>
    <property type="match status" value="1"/>
</dbReference>
<dbReference type="SMART" id="SM00360">
    <property type="entry name" value="RRM"/>
    <property type="match status" value="1"/>
</dbReference>
<dbReference type="GO" id="GO:1990904">
    <property type="term" value="C:ribonucleoprotein complex"/>
    <property type="evidence" value="ECO:0007669"/>
    <property type="project" value="TreeGrafter"/>
</dbReference>
<dbReference type="InterPro" id="IPR050374">
    <property type="entry name" value="RRT5_SRSF_SR"/>
</dbReference>
<dbReference type="AlphaFoldDB" id="A0A3M7R344"/>
<evidence type="ECO:0000313" key="4">
    <source>
        <dbReference type="EMBL" id="RNA18007.1"/>
    </source>
</evidence>
<evidence type="ECO:0000259" key="3">
    <source>
        <dbReference type="PROSITE" id="PS50102"/>
    </source>
</evidence>
<evidence type="ECO:0000256" key="1">
    <source>
        <dbReference type="ARBA" id="ARBA00022884"/>
    </source>
</evidence>
<proteinExistence type="predicted"/>
<dbReference type="InterPro" id="IPR035979">
    <property type="entry name" value="RBD_domain_sf"/>
</dbReference>
<dbReference type="Proteomes" id="UP000276133">
    <property type="component" value="Unassembled WGS sequence"/>
</dbReference>
<dbReference type="FunFam" id="3.30.70.330:FF:000034">
    <property type="entry name" value="heterogeneous nuclear ribonucleoprotein M isoform X1"/>
    <property type="match status" value="1"/>
</dbReference>
<protein>
    <submittedName>
        <fullName evidence="4">Myelin expression factor</fullName>
    </submittedName>
</protein>
<keyword evidence="1 2" id="KW-0694">RNA-binding</keyword>
<dbReference type="Gene3D" id="3.30.70.330">
    <property type="match status" value="1"/>
</dbReference>
<dbReference type="EMBL" id="REGN01004327">
    <property type="protein sequence ID" value="RNA18007.1"/>
    <property type="molecule type" value="Genomic_DNA"/>
</dbReference>
<keyword evidence="5" id="KW-1185">Reference proteome</keyword>
<dbReference type="GO" id="GO:0005737">
    <property type="term" value="C:cytoplasm"/>
    <property type="evidence" value="ECO:0007669"/>
    <property type="project" value="TreeGrafter"/>
</dbReference>
<dbReference type="SUPFAM" id="SSF54928">
    <property type="entry name" value="RNA-binding domain, RBD"/>
    <property type="match status" value="1"/>
</dbReference>